<dbReference type="Gene3D" id="3.40.50.150">
    <property type="entry name" value="Vaccinia Virus protein VP39"/>
    <property type="match status" value="1"/>
</dbReference>
<protein>
    <recommendedName>
        <fullName evidence="4">tRNA 5-hydroxyuridine methyltransferase</fullName>
        <ecNumber evidence="4">2.1.1.-</ecNumber>
    </recommendedName>
    <alternativeName>
        <fullName evidence="4">ho5U methyltransferase</fullName>
    </alternativeName>
</protein>
<dbReference type="GO" id="GO:0032259">
    <property type="term" value="P:methylation"/>
    <property type="evidence" value="ECO:0007669"/>
    <property type="project" value="UniProtKB-KW"/>
</dbReference>
<feature type="binding site" evidence="4">
    <location>
        <position position="41"/>
    </location>
    <ligand>
        <name>S-adenosyl-L-methionine</name>
        <dbReference type="ChEBI" id="CHEBI:59789"/>
    </ligand>
</feature>
<organism evidence="5 6">
    <name type="scientific">Fusibacter bizertensis</name>
    <dbReference type="NCBI Taxonomy" id="1488331"/>
    <lineage>
        <taxon>Bacteria</taxon>
        <taxon>Bacillati</taxon>
        <taxon>Bacillota</taxon>
        <taxon>Clostridia</taxon>
        <taxon>Eubacteriales</taxon>
        <taxon>Eubacteriales Family XII. Incertae Sedis</taxon>
        <taxon>Fusibacter</taxon>
    </lineage>
</organism>
<feature type="binding site" evidence="4">
    <location>
        <position position="88"/>
    </location>
    <ligand>
        <name>S-adenosyl-L-methionine</name>
        <dbReference type="ChEBI" id="CHEBI:59789"/>
    </ligand>
</feature>
<comment type="similarity">
    <text evidence="4">Belongs to the class I-like SAM-binding methyltransferase superfamily. Cation-dependent O-methyltransferase family.</text>
</comment>
<feature type="binding site" evidence="4">
    <location>
        <position position="137"/>
    </location>
    <ligand>
        <name>Mg(2+)</name>
        <dbReference type="ChEBI" id="CHEBI:18420"/>
    </ligand>
</feature>
<evidence type="ECO:0000313" key="5">
    <source>
        <dbReference type="EMBL" id="MDH8677091.1"/>
    </source>
</evidence>
<feature type="binding site" evidence="4">
    <location>
        <position position="71"/>
    </location>
    <ligand>
        <name>S-adenosyl-L-methionine</name>
        <dbReference type="ChEBI" id="CHEBI:59789"/>
    </ligand>
</feature>
<gene>
    <name evidence="4" type="primary">trmR</name>
    <name evidence="5" type="ORF">QE109_02965</name>
</gene>
<dbReference type="InterPro" id="IPR029063">
    <property type="entry name" value="SAM-dependent_MTases_sf"/>
</dbReference>
<dbReference type="PROSITE" id="PS51682">
    <property type="entry name" value="SAM_OMT_I"/>
    <property type="match status" value="1"/>
</dbReference>
<comment type="caution">
    <text evidence="4">Lacks conserved residue(s) required for the propagation of feature annotation.</text>
</comment>
<evidence type="ECO:0000256" key="4">
    <source>
        <dbReference type="HAMAP-Rule" id="MF_02217"/>
    </source>
</evidence>
<proteinExistence type="inferred from homology"/>
<keyword evidence="1 4" id="KW-0489">Methyltransferase</keyword>
<comment type="subunit">
    <text evidence="4">Homodimer.</text>
</comment>
<name>A0ABT6N9J9_9FIRM</name>
<dbReference type="InterPro" id="IPR002935">
    <property type="entry name" value="SAM_O-MeTrfase"/>
</dbReference>
<dbReference type="PANTHER" id="PTHR10509:SF14">
    <property type="entry name" value="CAFFEOYL-COA O-METHYLTRANSFERASE 3-RELATED"/>
    <property type="match status" value="1"/>
</dbReference>
<evidence type="ECO:0000256" key="3">
    <source>
        <dbReference type="ARBA" id="ARBA00022691"/>
    </source>
</evidence>
<dbReference type="InterPro" id="IPR050362">
    <property type="entry name" value="Cation-dep_OMT"/>
</dbReference>
<dbReference type="HAMAP" id="MF_02217">
    <property type="entry name" value="TrmR_methyltr"/>
    <property type="match status" value="1"/>
</dbReference>
<keyword evidence="4" id="KW-0460">Magnesium</keyword>
<dbReference type="CDD" id="cd02440">
    <property type="entry name" value="AdoMet_MTases"/>
    <property type="match status" value="1"/>
</dbReference>
<keyword evidence="2 4" id="KW-0808">Transferase</keyword>
<sequence length="222" mass="24600">MIESKIVDPYVESYIKALLPKEEGLLGTLEQYAQEHLVPIVQPEIAQYLKVFTQLVKPKSVLEIGTAIGYSGALFATVMQEGTIDTIELSEDMFAKAEETFDSLKKTVPGVAVTQHLGSAIEVIPTIEKKFDMIFIDAAKGHYKAFFDLCYPLLNEGGVIVSDNVLYKGMIATNLYLVRRKITIVKRMRKYLTFLSTHPELDTTVLPMGDGLAISIKKGGHA</sequence>
<comment type="catalytic activity">
    <reaction evidence="4">
        <text>5-hydroxyuridine(34) in tRNA + S-adenosyl-L-methionine = 5-methoxyuridine(34) in tRNA + S-adenosyl-L-homocysteine + H(+)</text>
        <dbReference type="Rhea" id="RHEA:60524"/>
        <dbReference type="Rhea" id="RHEA-COMP:13381"/>
        <dbReference type="Rhea" id="RHEA-COMP:15591"/>
        <dbReference type="ChEBI" id="CHEBI:15378"/>
        <dbReference type="ChEBI" id="CHEBI:57856"/>
        <dbReference type="ChEBI" id="CHEBI:59789"/>
        <dbReference type="ChEBI" id="CHEBI:136877"/>
        <dbReference type="ChEBI" id="CHEBI:143860"/>
    </reaction>
</comment>
<feature type="binding site" evidence="4">
    <location>
        <position position="164"/>
    </location>
    <ligand>
        <name>Mg(2+)</name>
        <dbReference type="ChEBI" id="CHEBI:18420"/>
    </ligand>
</feature>
<reference evidence="5 6" key="1">
    <citation type="submission" date="2023-04" db="EMBL/GenBank/DDBJ databases">
        <title>Fusibacter bizertensis strain WBS, isolated from littoral bottom sediments of the Arctic seas - biochemical and genomic analysis.</title>
        <authorList>
            <person name="Brioukhanov A.L."/>
        </authorList>
    </citation>
    <scope>NUCLEOTIDE SEQUENCE [LARGE SCALE GENOMIC DNA]</scope>
    <source>
        <strain evidence="5 6">WBS</strain>
    </source>
</reference>
<dbReference type="EMBL" id="JARYZI010000001">
    <property type="protein sequence ID" value="MDH8677091.1"/>
    <property type="molecule type" value="Genomic_DNA"/>
</dbReference>
<comment type="function">
    <text evidence="4">Catalyzes the methylation of 5-hydroxyuridine (ho5U) to form 5-methoxyuridine (mo5U) at position 34 in tRNAs.</text>
</comment>
<feature type="binding site" evidence="4">
    <location>
        <position position="137"/>
    </location>
    <ligand>
        <name>S-adenosyl-L-methionine</name>
        <dbReference type="ChEBI" id="CHEBI:59789"/>
    </ligand>
</feature>
<keyword evidence="3 4" id="KW-0949">S-adenosyl-L-methionine</keyword>
<dbReference type="SUPFAM" id="SSF53335">
    <property type="entry name" value="S-adenosyl-L-methionine-dependent methyltransferases"/>
    <property type="match status" value="1"/>
</dbReference>
<keyword evidence="6" id="KW-1185">Reference proteome</keyword>
<feature type="binding site" evidence="4">
    <location>
        <position position="163"/>
    </location>
    <ligand>
        <name>Mg(2+)</name>
        <dbReference type="ChEBI" id="CHEBI:18420"/>
    </ligand>
</feature>
<dbReference type="GO" id="GO:0008168">
    <property type="term" value="F:methyltransferase activity"/>
    <property type="evidence" value="ECO:0007669"/>
    <property type="project" value="UniProtKB-KW"/>
</dbReference>
<dbReference type="InterPro" id="IPR043675">
    <property type="entry name" value="TrmR_methyltr"/>
</dbReference>
<dbReference type="EC" id="2.1.1.-" evidence="4"/>
<evidence type="ECO:0000256" key="2">
    <source>
        <dbReference type="ARBA" id="ARBA00022679"/>
    </source>
</evidence>
<dbReference type="PANTHER" id="PTHR10509">
    <property type="entry name" value="O-METHYLTRANSFERASE-RELATED"/>
    <property type="match status" value="1"/>
</dbReference>
<evidence type="ECO:0000313" key="6">
    <source>
        <dbReference type="Proteomes" id="UP001158045"/>
    </source>
</evidence>
<evidence type="ECO:0000256" key="1">
    <source>
        <dbReference type="ARBA" id="ARBA00022603"/>
    </source>
</evidence>
<accession>A0ABT6N9J9</accession>
<comment type="caution">
    <text evidence="5">The sequence shown here is derived from an EMBL/GenBank/DDBJ whole genome shotgun (WGS) entry which is preliminary data.</text>
</comment>
<dbReference type="Proteomes" id="UP001158045">
    <property type="component" value="Unassembled WGS sequence"/>
</dbReference>
<dbReference type="Pfam" id="PF01596">
    <property type="entry name" value="Methyltransf_3"/>
    <property type="match status" value="1"/>
</dbReference>
<keyword evidence="4" id="KW-0479">Metal-binding</keyword>
<dbReference type="RefSeq" id="WP_281092887.1">
    <property type="nucleotide sequence ID" value="NZ_JARYZI010000001.1"/>
</dbReference>
<keyword evidence="4" id="KW-0819">tRNA processing</keyword>